<evidence type="ECO:0000313" key="2">
    <source>
        <dbReference type="Proteomes" id="UP000434172"/>
    </source>
</evidence>
<reference evidence="1 2" key="1">
    <citation type="submission" date="2019-12" db="EMBL/GenBank/DDBJ databases">
        <title>A genome sequence resource for the geographically widespread anthracnose pathogen Colletotrichum asianum.</title>
        <authorList>
            <person name="Meng Y."/>
        </authorList>
    </citation>
    <scope>NUCLEOTIDE SEQUENCE [LARGE SCALE GENOMIC DNA]</scope>
    <source>
        <strain evidence="1 2">ICMP 18580</strain>
    </source>
</reference>
<gene>
    <name evidence="1" type="ORF">GQ607_005369</name>
</gene>
<protein>
    <submittedName>
        <fullName evidence="1">Uncharacterized protein</fullName>
    </submittedName>
</protein>
<accession>A0A8H3WGB3</accession>
<comment type="caution">
    <text evidence="1">The sequence shown here is derived from an EMBL/GenBank/DDBJ whole genome shotgun (WGS) entry which is preliminary data.</text>
</comment>
<dbReference type="EMBL" id="WOWK01000023">
    <property type="protein sequence ID" value="KAF0327508.1"/>
    <property type="molecule type" value="Genomic_DNA"/>
</dbReference>
<dbReference type="AlphaFoldDB" id="A0A8H3WGB3"/>
<organism evidence="1 2">
    <name type="scientific">Colletotrichum asianum</name>
    <dbReference type="NCBI Taxonomy" id="702518"/>
    <lineage>
        <taxon>Eukaryota</taxon>
        <taxon>Fungi</taxon>
        <taxon>Dikarya</taxon>
        <taxon>Ascomycota</taxon>
        <taxon>Pezizomycotina</taxon>
        <taxon>Sordariomycetes</taxon>
        <taxon>Hypocreomycetidae</taxon>
        <taxon>Glomerellales</taxon>
        <taxon>Glomerellaceae</taxon>
        <taxon>Colletotrichum</taxon>
        <taxon>Colletotrichum gloeosporioides species complex</taxon>
    </lineage>
</organism>
<proteinExistence type="predicted"/>
<dbReference type="OrthoDB" id="4849368at2759"/>
<sequence>MELPEDCAVELTELTPAGDEATMSRSKAAVVPRGVGDGVVCAIGNDGADSVNAIFTVLVPELLAVASIDVVAVLVDIAVVPGDVSALDGAVERAIILLDIVSNVVLIVLVGSPDGKKKDSVAVVGVTNGKDIVGMLVVVASSKELETEDSVVVGEDSIVNRVKEEVEEGDSRIDHESEVVPVDGSLVADTVDNVVAKSSGSETVVAVVENASVKLSVEVSDVEGSSVSDTVAVVAEDASVDVAVVDVASE</sequence>
<dbReference type="Proteomes" id="UP000434172">
    <property type="component" value="Unassembled WGS sequence"/>
</dbReference>
<keyword evidence="2" id="KW-1185">Reference proteome</keyword>
<name>A0A8H3WGB3_9PEZI</name>
<evidence type="ECO:0000313" key="1">
    <source>
        <dbReference type="EMBL" id="KAF0327508.1"/>
    </source>
</evidence>